<gene>
    <name evidence="3" type="ORF">PGQ11_010294</name>
</gene>
<evidence type="ECO:0000256" key="2">
    <source>
        <dbReference type="SAM" id="SignalP"/>
    </source>
</evidence>
<keyword evidence="4" id="KW-1185">Reference proteome</keyword>
<accession>A0ABR2IAY6</accession>
<feature type="region of interest" description="Disordered" evidence="1">
    <location>
        <begin position="38"/>
        <end position="113"/>
    </location>
</feature>
<reference evidence="3 4" key="1">
    <citation type="journal article" date="2024" name="IMA Fungus">
        <title>Apiospora arundinis, a panoply of carbohydrate-active enzymes and secondary metabolites.</title>
        <authorList>
            <person name="Sorensen T."/>
            <person name="Petersen C."/>
            <person name="Muurmann A.T."/>
            <person name="Christiansen J.V."/>
            <person name="Brundto M.L."/>
            <person name="Overgaard C.K."/>
            <person name="Boysen A.T."/>
            <person name="Wollenberg R.D."/>
            <person name="Larsen T.O."/>
            <person name="Sorensen J.L."/>
            <person name="Nielsen K.L."/>
            <person name="Sondergaard T.E."/>
        </authorList>
    </citation>
    <scope>NUCLEOTIDE SEQUENCE [LARGE SCALE GENOMIC DNA]</scope>
    <source>
        <strain evidence="3 4">AAU 773</strain>
    </source>
</reference>
<feature type="signal peptide" evidence="2">
    <location>
        <begin position="1"/>
        <end position="25"/>
    </location>
</feature>
<sequence length="113" mass="11465">MKLLSFNNTLLLVASLGGLAGLAFAAPVASELQVATPEIQGGSDGVPVNAVNPEAEDESLDEEGEQDDDVEIKTRMAFPEPVMARSSGTSRPGPGSGPGTGPGGMRKPGPKGY</sequence>
<feature type="chain" id="PRO_5045201289" evidence="2">
    <location>
        <begin position="26"/>
        <end position="113"/>
    </location>
</feature>
<comment type="caution">
    <text evidence="3">The sequence shown here is derived from an EMBL/GenBank/DDBJ whole genome shotgun (WGS) entry which is preliminary data.</text>
</comment>
<protein>
    <submittedName>
        <fullName evidence="3">Uncharacterized protein</fullName>
    </submittedName>
</protein>
<keyword evidence="2" id="KW-0732">Signal</keyword>
<evidence type="ECO:0000256" key="1">
    <source>
        <dbReference type="SAM" id="MobiDB-lite"/>
    </source>
</evidence>
<organism evidence="3 4">
    <name type="scientific">Apiospora arundinis</name>
    <dbReference type="NCBI Taxonomy" id="335852"/>
    <lineage>
        <taxon>Eukaryota</taxon>
        <taxon>Fungi</taxon>
        <taxon>Dikarya</taxon>
        <taxon>Ascomycota</taxon>
        <taxon>Pezizomycotina</taxon>
        <taxon>Sordariomycetes</taxon>
        <taxon>Xylariomycetidae</taxon>
        <taxon>Amphisphaeriales</taxon>
        <taxon>Apiosporaceae</taxon>
        <taxon>Apiospora</taxon>
    </lineage>
</organism>
<evidence type="ECO:0000313" key="4">
    <source>
        <dbReference type="Proteomes" id="UP001390339"/>
    </source>
</evidence>
<feature type="compositionally biased region" description="Gly residues" evidence="1">
    <location>
        <begin position="94"/>
        <end position="113"/>
    </location>
</feature>
<evidence type="ECO:0000313" key="3">
    <source>
        <dbReference type="EMBL" id="KAK8859560.1"/>
    </source>
</evidence>
<name>A0ABR2IAY6_9PEZI</name>
<proteinExistence type="predicted"/>
<dbReference type="EMBL" id="JAPCWZ010000006">
    <property type="protein sequence ID" value="KAK8859560.1"/>
    <property type="molecule type" value="Genomic_DNA"/>
</dbReference>
<dbReference type="Proteomes" id="UP001390339">
    <property type="component" value="Unassembled WGS sequence"/>
</dbReference>
<feature type="compositionally biased region" description="Acidic residues" evidence="1">
    <location>
        <begin position="54"/>
        <end position="70"/>
    </location>
</feature>